<dbReference type="EMBL" id="FOFS01000014">
    <property type="protein sequence ID" value="SER02618.1"/>
    <property type="molecule type" value="Genomic_DNA"/>
</dbReference>
<reference evidence="2 3" key="1">
    <citation type="submission" date="2016-10" db="EMBL/GenBank/DDBJ databases">
        <authorList>
            <person name="de Groot N.N."/>
        </authorList>
    </citation>
    <scope>NUCLEOTIDE SEQUENCE [LARGE SCALE GENOMIC DNA]</scope>
    <source>
        <strain evidence="2 3">DSM 25927</strain>
    </source>
</reference>
<keyword evidence="1" id="KW-1133">Transmembrane helix</keyword>
<evidence type="ECO:0000313" key="3">
    <source>
        <dbReference type="Proteomes" id="UP000199233"/>
    </source>
</evidence>
<keyword evidence="1" id="KW-0472">Membrane</keyword>
<keyword evidence="3" id="KW-1185">Reference proteome</keyword>
<organism evidence="2 3">
    <name type="scientific">Solimonas aquatica</name>
    <dbReference type="NCBI Taxonomy" id="489703"/>
    <lineage>
        <taxon>Bacteria</taxon>
        <taxon>Pseudomonadati</taxon>
        <taxon>Pseudomonadota</taxon>
        <taxon>Gammaproteobacteria</taxon>
        <taxon>Nevskiales</taxon>
        <taxon>Nevskiaceae</taxon>
        <taxon>Solimonas</taxon>
    </lineage>
</organism>
<name>A0A1H9KU85_9GAMM</name>
<dbReference type="Proteomes" id="UP000199233">
    <property type="component" value="Unassembled WGS sequence"/>
</dbReference>
<accession>A0A1H9KU85</accession>
<dbReference type="STRING" id="489703.SAMN04488038_11439"/>
<gene>
    <name evidence="2" type="ORF">SAMN04488038_11439</name>
</gene>
<feature type="transmembrane region" description="Helical" evidence="1">
    <location>
        <begin position="26"/>
        <end position="45"/>
    </location>
</feature>
<dbReference type="GO" id="GO:0043683">
    <property type="term" value="P:type IV pilus assembly"/>
    <property type="evidence" value="ECO:0007669"/>
    <property type="project" value="InterPro"/>
</dbReference>
<dbReference type="RefSeq" id="WP_093288844.1">
    <property type="nucleotide sequence ID" value="NZ_FOFS01000014.1"/>
</dbReference>
<evidence type="ECO:0000256" key="1">
    <source>
        <dbReference type="SAM" id="Phobius"/>
    </source>
</evidence>
<keyword evidence="1" id="KW-0812">Transmembrane</keyword>
<dbReference type="AlphaFoldDB" id="A0A1H9KU85"/>
<dbReference type="InterPro" id="IPR014717">
    <property type="entry name" value="Transl_elong_EF1B/ribsomal_bS6"/>
</dbReference>
<dbReference type="Pfam" id="PF04350">
    <property type="entry name" value="PilO"/>
    <property type="match status" value="1"/>
</dbReference>
<dbReference type="Gene3D" id="3.30.70.60">
    <property type="match status" value="1"/>
</dbReference>
<protein>
    <submittedName>
        <fullName evidence="2">Tfp pilus assembly protein PilO</fullName>
    </submittedName>
</protein>
<sequence length="198" mass="22921">MTALHLPWLPERWRAAQRWPPRWRRLLQMLVFTAACVLLAPWLLLPGWQRWQQQREQTQALSKQSQEQALRLQALRKQQAGDRSLQADYERALRALAGTETAGLLHALEELRAAHGLRQDSYEPLPAIHLDCCDAPGYRLSLSGAYGELRGWLDDLPQLSELLLIEQMHWQLQSENDNQVLRLSLVLRHYRPAEGKSP</sequence>
<proteinExistence type="predicted"/>
<evidence type="ECO:0000313" key="2">
    <source>
        <dbReference type="EMBL" id="SER02618.1"/>
    </source>
</evidence>
<dbReference type="GO" id="GO:0043107">
    <property type="term" value="P:type IV pilus-dependent motility"/>
    <property type="evidence" value="ECO:0007669"/>
    <property type="project" value="InterPro"/>
</dbReference>
<dbReference type="InterPro" id="IPR007445">
    <property type="entry name" value="PilO"/>
</dbReference>